<proteinExistence type="predicted"/>
<gene>
    <name evidence="3" type="primary">LOC103076222</name>
</gene>
<evidence type="ECO:0000256" key="1">
    <source>
        <dbReference type="SAM" id="MobiDB-lite"/>
    </source>
</evidence>
<name>A0A340Y355_LIPVE</name>
<dbReference type="RefSeq" id="XP_007466064.1">
    <property type="nucleotide sequence ID" value="XM_007466002.1"/>
</dbReference>
<feature type="region of interest" description="Disordered" evidence="1">
    <location>
        <begin position="173"/>
        <end position="262"/>
    </location>
</feature>
<dbReference type="AlphaFoldDB" id="A0A340Y355"/>
<accession>A0A340Y355</accession>
<dbReference type="InParanoid" id="A0A340Y355"/>
<dbReference type="KEGG" id="lve:103076222"/>
<sequence>MTRPPPPPPPPPHPTPNPQLPPACLLPRAQDVGPPGVVWELRLRVGTGLCHCPRTLRGLATRGPSVQTPEPSAPVNTGCSPALTCSHALVSVFWLCRTRPSGPRPRDAASSSADPGSSGHQPRSPGCRTAVPALSTHPIPRVMAQVKGIANPCVQDGALRCRHVCPGLAHASCGHTPASRTPRKDANMCPAQPCPEQGGASRPQPSARSRHLQGSGAQRPCGSAKDSTGALAQLVSVPVPQPWLVRERPGRSGNEAVKAPAA</sequence>
<protein>
    <submittedName>
        <fullName evidence="3">Splicing factor, proline- and glutamine-rich-like</fullName>
    </submittedName>
</protein>
<feature type="region of interest" description="Disordered" evidence="1">
    <location>
        <begin position="101"/>
        <end position="133"/>
    </location>
</feature>
<reference evidence="3" key="1">
    <citation type="submission" date="2025-08" db="UniProtKB">
        <authorList>
            <consortium name="RefSeq"/>
        </authorList>
    </citation>
    <scope>IDENTIFICATION</scope>
</reference>
<evidence type="ECO:0000313" key="2">
    <source>
        <dbReference type="Proteomes" id="UP000265300"/>
    </source>
</evidence>
<keyword evidence="2" id="KW-1185">Reference proteome</keyword>
<dbReference type="GeneID" id="103076222"/>
<evidence type="ECO:0000313" key="3">
    <source>
        <dbReference type="RefSeq" id="XP_007466064.1"/>
    </source>
</evidence>
<feature type="compositionally biased region" description="Low complexity" evidence="1">
    <location>
        <begin position="108"/>
        <end position="119"/>
    </location>
</feature>
<feature type="region of interest" description="Disordered" evidence="1">
    <location>
        <begin position="1"/>
        <end position="21"/>
    </location>
</feature>
<dbReference type="Proteomes" id="UP000265300">
    <property type="component" value="Unplaced"/>
</dbReference>
<organism evidence="2 3">
    <name type="scientific">Lipotes vexillifer</name>
    <name type="common">Yangtze river dolphin</name>
    <dbReference type="NCBI Taxonomy" id="118797"/>
    <lineage>
        <taxon>Eukaryota</taxon>
        <taxon>Metazoa</taxon>
        <taxon>Chordata</taxon>
        <taxon>Craniata</taxon>
        <taxon>Vertebrata</taxon>
        <taxon>Euteleostomi</taxon>
        <taxon>Mammalia</taxon>
        <taxon>Eutheria</taxon>
        <taxon>Laurasiatheria</taxon>
        <taxon>Artiodactyla</taxon>
        <taxon>Whippomorpha</taxon>
        <taxon>Cetacea</taxon>
        <taxon>Odontoceti</taxon>
        <taxon>Lipotidae</taxon>
        <taxon>Lipotes</taxon>
    </lineage>
</organism>